<evidence type="ECO:0000256" key="5">
    <source>
        <dbReference type="ARBA" id="ARBA00023077"/>
    </source>
</evidence>
<dbReference type="NCBIfam" id="TIGR04056">
    <property type="entry name" value="OMP_RagA_SusC"/>
    <property type="match status" value="1"/>
</dbReference>
<evidence type="ECO:0000256" key="3">
    <source>
        <dbReference type="ARBA" id="ARBA00022452"/>
    </source>
</evidence>
<dbReference type="PROSITE" id="PS52016">
    <property type="entry name" value="TONB_DEPENDENT_REC_3"/>
    <property type="match status" value="1"/>
</dbReference>
<dbReference type="Proteomes" id="UP000230000">
    <property type="component" value="Unassembled WGS sequence"/>
</dbReference>
<dbReference type="Pfam" id="PF13715">
    <property type="entry name" value="CarbopepD_reg_2"/>
    <property type="match status" value="1"/>
</dbReference>
<dbReference type="EMBL" id="PGFG01000001">
    <property type="protein sequence ID" value="PJJ75632.1"/>
    <property type="molecule type" value="Genomic_DNA"/>
</dbReference>
<dbReference type="InterPro" id="IPR000531">
    <property type="entry name" value="Beta-barrel_TonB"/>
</dbReference>
<dbReference type="InterPro" id="IPR037066">
    <property type="entry name" value="Plug_dom_sf"/>
</dbReference>
<dbReference type="InterPro" id="IPR036942">
    <property type="entry name" value="Beta-barrel_TonB_sf"/>
</dbReference>
<dbReference type="Gene3D" id="2.60.40.1120">
    <property type="entry name" value="Carboxypeptidase-like, regulatory domain"/>
    <property type="match status" value="1"/>
</dbReference>
<keyword evidence="4 8" id="KW-0812">Transmembrane</keyword>
<comment type="similarity">
    <text evidence="8 9">Belongs to the TonB-dependent receptor family.</text>
</comment>
<dbReference type="InterPro" id="IPR012910">
    <property type="entry name" value="Plug_dom"/>
</dbReference>
<keyword evidence="3 8" id="KW-1134">Transmembrane beta strand</keyword>
<evidence type="ECO:0000256" key="1">
    <source>
        <dbReference type="ARBA" id="ARBA00004571"/>
    </source>
</evidence>
<dbReference type="OrthoDB" id="9768177at2"/>
<dbReference type="InterPro" id="IPR039426">
    <property type="entry name" value="TonB-dep_rcpt-like"/>
</dbReference>
<evidence type="ECO:0000313" key="12">
    <source>
        <dbReference type="EMBL" id="PJJ75632.1"/>
    </source>
</evidence>
<organism evidence="12 13">
    <name type="scientific">Thermoflavifilum aggregans</name>
    <dbReference type="NCBI Taxonomy" id="454188"/>
    <lineage>
        <taxon>Bacteria</taxon>
        <taxon>Pseudomonadati</taxon>
        <taxon>Bacteroidota</taxon>
        <taxon>Chitinophagia</taxon>
        <taxon>Chitinophagales</taxon>
        <taxon>Chitinophagaceae</taxon>
        <taxon>Thermoflavifilum</taxon>
    </lineage>
</organism>
<keyword evidence="7 8" id="KW-0998">Cell outer membrane</keyword>
<dbReference type="SUPFAM" id="SSF49464">
    <property type="entry name" value="Carboxypeptidase regulatory domain-like"/>
    <property type="match status" value="1"/>
</dbReference>
<keyword evidence="2 8" id="KW-0813">Transport</keyword>
<dbReference type="SUPFAM" id="SSF56935">
    <property type="entry name" value="Porins"/>
    <property type="match status" value="1"/>
</dbReference>
<reference evidence="12 13" key="1">
    <citation type="submission" date="2017-11" db="EMBL/GenBank/DDBJ databases">
        <title>Genomic Encyclopedia of Archaeal and Bacterial Type Strains, Phase II (KMG-II): From Individual Species to Whole Genera.</title>
        <authorList>
            <person name="Goeker M."/>
        </authorList>
    </citation>
    <scope>NUCLEOTIDE SEQUENCE [LARGE SCALE GENOMIC DNA]</scope>
    <source>
        <strain evidence="12 13">DSM 27268</strain>
    </source>
</reference>
<gene>
    <name evidence="12" type="ORF">BXY57_1213</name>
</gene>
<evidence type="ECO:0000256" key="4">
    <source>
        <dbReference type="ARBA" id="ARBA00022692"/>
    </source>
</evidence>
<dbReference type="NCBIfam" id="TIGR04057">
    <property type="entry name" value="SusC_RagA_signa"/>
    <property type="match status" value="1"/>
</dbReference>
<keyword evidence="5 9" id="KW-0798">TonB box</keyword>
<dbReference type="Gene3D" id="2.40.170.20">
    <property type="entry name" value="TonB-dependent receptor, beta-barrel domain"/>
    <property type="match status" value="1"/>
</dbReference>
<keyword evidence="6 8" id="KW-0472">Membrane</keyword>
<proteinExistence type="inferred from homology"/>
<evidence type="ECO:0000256" key="2">
    <source>
        <dbReference type="ARBA" id="ARBA00022448"/>
    </source>
</evidence>
<dbReference type="InterPro" id="IPR023997">
    <property type="entry name" value="TonB-dep_OMP_SusC/RagA_CS"/>
</dbReference>
<evidence type="ECO:0000256" key="6">
    <source>
        <dbReference type="ARBA" id="ARBA00023136"/>
    </source>
</evidence>
<dbReference type="Gene3D" id="2.170.130.10">
    <property type="entry name" value="TonB-dependent receptor, plug domain"/>
    <property type="match status" value="1"/>
</dbReference>
<dbReference type="InterPro" id="IPR023996">
    <property type="entry name" value="TonB-dep_OMP_SusC/RagA"/>
</dbReference>
<dbReference type="InterPro" id="IPR008969">
    <property type="entry name" value="CarboxyPept-like_regulatory"/>
</dbReference>
<dbReference type="Pfam" id="PF07715">
    <property type="entry name" value="Plug"/>
    <property type="match status" value="1"/>
</dbReference>
<evidence type="ECO:0000259" key="10">
    <source>
        <dbReference type="Pfam" id="PF00593"/>
    </source>
</evidence>
<feature type="domain" description="TonB-dependent receptor plug" evidence="11">
    <location>
        <begin position="147"/>
        <end position="254"/>
    </location>
</feature>
<evidence type="ECO:0000313" key="13">
    <source>
        <dbReference type="Proteomes" id="UP000230000"/>
    </source>
</evidence>
<evidence type="ECO:0000256" key="9">
    <source>
        <dbReference type="RuleBase" id="RU003357"/>
    </source>
</evidence>
<protein>
    <submittedName>
        <fullName evidence="12">TonB-linked SusC/RagA family outer membrane protein</fullName>
    </submittedName>
</protein>
<dbReference type="AlphaFoldDB" id="A0A2M9CUN4"/>
<dbReference type="GO" id="GO:0009279">
    <property type="term" value="C:cell outer membrane"/>
    <property type="evidence" value="ECO:0007669"/>
    <property type="project" value="UniProtKB-SubCell"/>
</dbReference>
<keyword evidence="13" id="KW-1185">Reference proteome</keyword>
<sequence length="1057" mass="117288">MKIWFTGKDVQLLRAPYFHYMKYIYITTLILTCNIVVPHATYANVYSSFLYQSRQIHVTGQVTDENGNPLSGVSIRVRGTNTGAITDNNGRFELDAPEGSVLEISFIGYQTQVITLGHENQNLRIQLHAAASQLAQLVVIGYGTQKKADVTGAIATISSDALTVAPAANIQQALQGKAAGLQVETVGTIPGSGAQIRVRGIKSISGSNSPLIVVDGIPYDGNLNDIDINNIASISVLKDASATAIYGSRASNGVILITTMRGKEGPAHVSYDGYYGIGKPEFYYPVFNGQEYAALRNISPWTGGYMPQELQMLAAGKETNWQKLIYQTSHKTNHDLTISGGGNGTSYSYGGGFYNETTLIPGVSYTRYSIRATVDSKIGKRFHVGLSSLNALGLTKGAQFVAGGAMYPILALSPLMPAYDSSGNILREPSGNTIDKDFYYNPLYLKYNQNWVDQQRRLRTFNSLFAQYDFTPWLNYRFNLGLNYDQEEDDQFQGADQLTNPDYFRPGQGNTAYVNNSSEYGYTAENLLNINKTFQKHTFNFTGLYSIQEYHSHNTSVRKDSITSDFVQFYNLNLSNPTPYPVLGGGEVSWALISYMGRLNYSYADKYLLTVTERVDGSSRLAPGHKWHAYTAVGLGWNINSESFLRNARFIDQLKLRATYGQTSNQAINPYQSLGLVSQSGYYNFGPTIVKGYNVVTLPNPNLNWEYTKQLNIGLDYSFLNARINGSLEYYHEHTYNILYAVSLPVTSGVPGSYTTNIGTMQNWGMEWNISTQNIHSPGNGFNWTTDLNLFFNRNKLLSLGSGFTRDIANQLFPGYSMTSIYDYKKVGIWQLDQAKEAAQYGSVPGQIHLADLNHDGIIDPNNDREIIGNEDAKLQGGMTNTFTYKGFDLSFFVYARFGGLLVSQIHQSLADYLVNLDGRRNGIKVDYWTPTNPTNWFPEPTAQWSPVSSAWTTLGYYDATYVKLKSINLGYTFSHTFLSRFNIQSVRLYLTMDNVAILFSPYYKQTGIDPAGTTYGNGGVSNPGNIRTGVGDNSTITINATVPPTRSYLLGLNINF</sequence>
<evidence type="ECO:0000256" key="8">
    <source>
        <dbReference type="PROSITE-ProRule" id="PRU01360"/>
    </source>
</evidence>
<feature type="domain" description="TonB-dependent receptor-like beta-barrel" evidence="10">
    <location>
        <begin position="430"/>
        <end position="798"/>
    </location>
</feature>
<comment type="subcellular location">
    <subcellularLocation>
        <location evidence="1 8">Cell outer membrane</location>
        <topology evidence="1 8">Multi-pass membrane protein</topology>
    </subcellularLocation>
</comment>
<dbReference type="FunFam" id="2.60.40.1120:FF:000003">
    <property type="entry name" value="Outer membrane protein Omp121"/>
    <property type="match status" value="1"/>
</dbReference>
<evidence type="ECO:0000256" key="7">
    <source>
        <dbReference type="ARBA" id="ARBA00023237"/>
    </source>
</evidence>
<evidence type="ECO:0000259" key="11">
    <source>
        <dbReference type="Pfam" id="PF07715"/>
    </source>
</evidence>
<dbReference type="RefSeq" id="WP_100314217.1">
    <property type="nucleotide sequence ID" value="NZ_PGFG01000001.1"/>
</dbReference>
<name>A0A2M9CUN4_9BACT</name>
<comment type="caution">
    <text evidence="12">The sequence shown here is derived from an EMBL/GenBank/DDBJ whole genome shotgun (WGS) entry which is preliminary data.</text>
</comment>
<dbReference type="Pfam" id="PF00593">
    <property type="entry name" value="TonB_dep_Rec_b-barrel"/>
    <property type="match status" value="1"/>
</dbReference>
<accession>A0A2M9CUN4</accession>